<evidence type="ECO:0000256" key="1">
    <source>
        <dbReference type="ARBA" id="ARBA00023002"/>
    </source>
</evidence>
<protein>
    <submittedName>
        <fullName evidence="6">NAD(P)-binding domain-containing protein</fullName>
    </submittedName>
</protein>
<dbReference type="Pfam" id="PF00056">
    <property type="entry name" value="Ldh_1_N"/>
    <property type="match status" value="1"/>
</dbReference>
<dbReference type="Pfam" id="PF02866">
    <property type="entry name" value="Ldh_1_C"/>
    <property type="match status" value="1"/>
</dbReference>
<gene>
    <name evidence="6" type="ORF">PZE19_12785</name>
</gene>
<organism evidence="6 7">
    <name type="scientific">Paludisphaera mucosa</name>
    <dbReference type="NCBI Taxonomy" id="3030827"/>
    <lineage>
        <taxon>Bacteria</taxon>
        <taxon>Pseudomonadati</taxon>
        <taxon>Planctomycetota</taxon>
        <taxon>Planctomycetia</taxon>
        <taxon>Isosphaerales</taxon>
        <taxon>Isosphaeraceae</taxon>
        <taxon>Paludisphaera</taxon>
    </lineage>
</organism>
<dbReference type="InterPro" id="IPR015955">
    <property type="entry name" value="Lactate_DH/Glyco_Ohase_4_C"/>
</dbReference>
<feature type="domain" description="Lactate/malate dehydrogenase N-terminal" evidence="4">
    <location>
        <begin position="1"/>
        <end position="140"/>
    </location>
</feature>
<dbReference type="Proteomes" id="UP001216907">
    <property type="component" value="Unassembled WGS sequence"/>
</dbReference>
<evidence type="ECO:0000256" key="2">
    <source>
        <dbReference type="ARBA" id="ARBA00023027"/>
    </source>
</evidence>
<dbReference type="PANTHER" id="PTHR43128:SF16">
    <property type="entry name" value="L-LACTATE DEHYDROGENASE"/>
    <property type="match status" value="1"/>
</dbReference>
<reference evidence="6 7" key="1">
    <citation type="submission" date="2023-03" db="EMBL/GenBank/DDBJ databases">
        <title>Paludisphaera mucosa sp. nov. a novel planctomycete from northern fen.</title>
        <authorList>
            <person name="Ivanova A."/>
        </authorList>
    </citation>
    <scope>NUCLEOTIDE SEQUENCE [LARGE SCALE GENOMIC DNA]</scope>
    <source>
        <strain evidence="6 7">Pla2</strain>
    </source>
</reference>
<keyword evidence="7" id="KW-1185">Reference proteome</keyword>
<sequence length="311" mass="32172">MKISVVGMGRVGGATAFALVARGIPHELVLVGRTKERTVGDAFDLLHASALVRPMRVVAGDAADTAASDVVILAVSAAADDVAGGRAAHAEANARLLREIVPPLAEASPSAVFLVMTNPVDVCTYVTLKASGLPPGRVLGTGTLLDTMRFRSLLSRETGINAQDVRAYILGEHGETQFPALSVASAGGVRFEPRDSTVRAFAEEARQGGHLVARSKGYTNYAVALAATSICEAVADDARTVLPVSTLVDGYKGLGDVCLSLPCVVGRQGVERILAIDLDDDETALLHQSAAAIRAGIDRVEAAGLNPSARG</sequence>
<dbReference type="RefSeq" id="WP_277861011.1">
    <property type="nucleotide sequence ID" value="NZ_JARRAG010000002.1"/>
</dbReference>
<comment type="similarity">
    <text evidence="3">Belongs to the LDH/MDH superfamily.</text>
</comment>
<keyword evidence="2" id="KW-0520">NAD</keyword>
<feature type="domain" description="Lactate/malate dehydrogenase C-terminal" evidence="5">
    <location>
        <begin position="143"/>
        <end position="302"/>
    </location>
</feature>
<dbReference type="InterPro" id="IPR001557">
    <property type="entry name" value="L-lactate/malate_DH"/>
</dbReference>
<dbReference type="InterPro" id="IPR036291">
    <property type="entry name" value="NAD(P)-bd_dom_sf"/>
</dbReference>
<dbReference type="Gene3D" id="3.90.110.10">
    <property type="entry name" value="Lactate dehydrogenase/glycoside hydrolase, family 4, C-terminal"/>
    <property type="match status" value="1"/>
</dbReference>
<dbReference type="PANTHER" id="PTHR43128">
    <property type="entry name" value="L-2-HYDROXYCARBOXYLATE DEHYDROGENASE (NAD(P)(+))"/>
    <property type="match status" value="1"/>
</dbReference>
<dbReference type="SUPFAM" id="SSF56327">
    <property type="entry name" value="LDH C-terminal domain-like"/>
    <property type="match status" value="1"/>
</dbReference>
<comment type="caution">
    <text evidence="6">The sequence shown here is derived from an EMBL/GenBank/DDBJ whole genome shotgun (WGS) entry which is preliminary data.</text>
</comment>
<evidence type="ECO:0000313" key="7">
    <source>
        <dbReference type="Proteomes" id="UP001216907"/>
    </source>
</evidence>
<evidence type="ECO:0000259" key="4">
    <source>
        <dbReference type="Pfam" id="PF00056"/>
    </source>
</evidence>
<dbReference type="PIRSF" id="PIRSF000102">
    <property type="entry name" value="Lac_mal_DH"/>
    <property type="match status" value="1"/>
</dbReference>
<dbReference type="PRINTS" id="PR00086">
    <property type="entry name" value="LLDHDRGNASE"/>
</dbReference>
<name>A0ABT6FAT0_9BACT</name>
<evidence type="ECO:0000256" key="3">
    <source>
        <dbReference type="RuleBase" id="RU003369"/>
    </source>
</evidence>
<evidence type="ECO:0000259" key="5">
    <source>
        <dbReference type="Pfam" id="PF02866"/>
    </source>
</evidence>
<dbReference type="Gene3D" id="3.40.50.720">
    <property type="entry name" value="NAD(P)-binding Rossmann-like Domain"/>
    <property type="match status" value="1"/>
</dbReference>
<accession>A0ABT6FAT0</accession>
<dbReference type="EMBL" id="JARRAG010000002">
    <property type="protein sequence ID" value="MDG3004656.1"/>
    <property type="molecule type" value="Genomic_DNA"/>
</dbReference>
<keyword evidence="1 3" id="KW-0560">Oxidoreductase</keyword>
<evidence type="ECO:0000313" key="6">
    <source>
        <dbReference type="EMBL" id="MDG3004656.1"/>
    </source>
</evidence>
<dbReference type="InterPro" id="IPR001236">
    <property type="entry name" value="Lactate/malate_DH_N"/>
</dbReference>
<dbReference type="InterPro" id="IPR022383">
    <property type="entry name" value="Lactate/malate_DH_C"/>
</dbReference>
<dbReference type="SUPFAM" id="SSF51735">
    <property type="entry name" value="NAD(P)-binding Rossmann-fold domains"/>
    <property type="match status" value="1"/>
</dbReference>
<proteinExistence type="inferred from homology"/>